<organism evidence="1 2">
    <name type="scientific">Nephila pilipes</name>
    <name type="common">Giant wood spider</name>
    <name type="synonym">Nephila maculata</name>
    <dbReference type="NCBI Taxonomy" id="299642"/>
    <lineage>
        <taxon>Eukaryota</taxon>
        <taxon>Metazoa</taxon>
        <taxon>Ecdysozoa</taxon>
        <taxon>Arthropoda</taxon>
        <taxon>Chelicerata</taxon>
        <taxon>Arachnida</taxon>
        <taxon>Araneae</taxon>
        <taxon>Araneomorphae</taxon>
        <taxon>Entelegynae</taxon>
        <taxon>Araneoidea</taxon>
        <taxon>Nephilidae</taxon>
        <taxon>Nephila</taxon>
    </lineage>
</organism>
<reference evidence="1" key="1">
    <citation type="submission" date="2020-08" db="EMBL/GenBank/DDBJ databases">
        <title>Multicomponent nature underlies the extraordinary mechanical properties of spider dragline silk.</title>
        <authorList>
            <person name="Kono N."/>
            <person name="Nakamura H."/>
            <person name="Mori M."/>
            <person name="Yoshida Y."/>
            <person name="Ohtoshi R."/>
            <person name="Malay A.D."/>
            <person name="Moran D.A.P."/>
            <person name="Tomita M."/>
            <person name="Numata K."/>
            <person name="Arakawa K."/>
        </authorList>
    </citation>
    <scope>NUCLEOTIDE SEQUENCE</scope>
</reference>
<keyword evidence="2" id="KW-1185">Reference proteome</keyword>
<evidence type="ECO:0000313" key="2">
    <source>
        <dbReference type="Proteomes" id="UP000887013"/>
    </source>
</evidence>
<comment type="caution">
    <text evidence="1">The sequence shown here is derived from an EMBL/GenBank/DDBJ whole genome shotgun (WGS) entry which is preliminary data.</text>
</comment>
<dbReference type="EMBL" id="BMAW01053331">
    <property type="protein sequence ID" value="GFS90598.1"/>
    <property type="molecule type" value="Genomic_DNA"/>
</dbReference>
<name>A0A8X6TBN0_NEPPI</name>
<dbReference type="Proteomes" id="UP000887013">
    <property type="component" value="Unassembled WGS sequence"/>
</dbReference>
<protein>
    <submittedName>
        <fullName evidence="1">Uncharacterized protein</fullName>
    </submittedName>
</protein>
<evidence type="ECO:0000313" key="1">
    <source>
        <dbReference type="EMBL" id="GFS90598.1"/>
    </source>
</evidence>
<gene>
    <name evidence="1" type="ORF">NPIL_253151</name>
</gene>
<dbReference type="AlphaFoldDB" id="A0A8X6TBN0"/>
<accession>A0A8X6TBN0</accession>
<sequence length="125" mass="14048">MSINTGAAKKAGRKVFVSNQQFTSKCGLIYSAVPIVLSTIMADIANIRAIPQHTKLRMTYNFILNSLIVKVRFSTIAEIDRYISNVIMHIHKNDTRKKNCVRTTESIQKPADCLPYAMSEVIMAK</sequence>
<proteinExistence type="predicted"/>